<protein>
    <recommendedName>
        <fullName evidence="2">DUF5977 domain-containing protein</fullName>
    </recommendedName>
</protein>
<dbReference type="Proteomes" id="UP000676386">
    <property type="component" value="Unassembled WGS sequence"/>
</dbReference>
<keyword evidence="1" id="KW-0732">Signal</keyword>
<reference evidence="3 4" key="1">
    <citation type="submission" date="2021-04" db="EMBL/GenBank/DDBJ databases">
        <title>Chitinophaga sp. nov., isolated from the rhizosphere soil.</title>
        <authorList>
            <person name="He S."/>
        </authorList>
    </citation>
    <scope>NUCLEOTIDE SEQUENCE [LARGE SCALE GENOMIC DNA]</scope>
    <source>
        <strain evidence="3 4">2R12</strain>
    </source>
</reference>
<dbReference type="InterPro" id="IPR031325">
    <property type="entry name" value="RHS_repeat"/>
</dbReference>
<proteinExistence type="predicted"/>
<evidence type="ECO:0000259" key="2">
    <source>
        <dbReference type="Pfam" id="PF19404"/>
    </source>
</evidence>
<dbReference type="InterPro" id="IPR006530">
    <property type="entry name" value="YD"/>
</dbReference>
<accession>A0ABS5J533</accession>
<dbReference type="InterPro" id="IPR046020">
    <property type="entry name" value="DUF5977"/>
</dbReference>
<feature type="signal peptide" evidence="1">
    <location>
        <begin position="1"/>
        <end position="26"/>
    </location>
</feature>
<sequence>MPYSLKLLKKLMAFIACCFFLAPSYAQINSGLVLPSPNNRFLGNTAALSSTSDVGVDLYTGSLMVNVPLCQVVSKDLTIPVSLSYIGGKGIKVQDFASQAGLGWLVNAGGSVSRVVRAFPDEQSNGYLGTGHAGQQVAAWKVSGAALPGSFTTTPPTSDGEPDVFFIKTPFFSFQFTFDENGNAVVSNNNGVKIIPRNFFSTSNYSNSSFEAIDENGTHYYFGSTSASKEYTNATIYGNSNTFPSSWYLDKIATFNDKDVVTFDYTAAPGNDALNHYGGTVTWNAFNSNYDTATPVTTTLVPPKYLSRINGGYGKIDFTYAFDRLDDPNAARLVNIVQSINQTPFTLNTYTFSQSYFGSPSTDANRLRLRLDSIRVKGSTSTTATPITIRSFTYNLDHPISSRKAFAEVDLWGYQNFYIPKTFTPFPGNNRDPDLAGTLLGVLTGIKELSGGSWNIQFELNDFNNSNANKTVGGLRVKQLSQTMPTGENLYKTYSYTDASNISTGRIFSPSYTIIGYIWGSGIGAINQVLSECPSEVYDLNGNFVGYSSVKVTEKNGGYTVATFSNFNDFPDLLNYLDPQQQNAVPDVTSSTSYAFKRGLPLSVTVYNAANQKISEDLTPLTAYTALTSPAGKKSWGYKWNTVSYSLPGTSGYNSYSSVYFTPYENYRLTTQVHRDYDQLNPSAFLETTTTYTYSAADLRQVKTATTIDSKGQTFVKTVYHPGDNDIPRLAAGEQTIATALATANNVSAVIHQTENKNGSTRETHNTYTATQMGSVQNLYLTKSDLYIGGTAIKQKTFKYDPSSSNLSSVKLTGGKATAYQYGYDNLLPIAAIDNAEDNFTISSALTTQYGSVWTTGNQYTATFTNDAVGNIVLSAVASPGETYSINYTLSGAGSASGTLCIARSSTTCSSPESVTLPNMPIGNYTITVSAQGGSSPFHGVGYSYSYLKPVVTAARGFFYEGFESGSNTIQGSAHGGRGYFSGTYTVNFPLPDARKYFLQYWTWVNGKWSIRQQVYTGTVAISGVLDDIRVFPSDALLTTFSYDPQVGKISETDPAGNTVSYEYDGLGRLSIIRDNDKNIISKTCVNYYGGPNGCPDAPVYTNTVYTRTFTRNNCAAGYAPGDVVYTVPAGKYSSVISQADADQLAANEANLNGQTNANTLGTCSLIYNSAAKSGDYTRNNCPVGFNGTTVTYSVPAGRYTSIISQADADQKAINDVTTNGQNYANTNGLCNSSQVQKYGSLTYNGTTSATFTSTIPGDINLSLNGEPLYYYSISYSLTGAASRSGTLCVTRTSYTCGSPSSIVLSNMPAGTYTISISSSSGTSPYRTLNYSYWGAP</sequence>
<evidence type="ECO:0000313" key="3">
    <source>
        <dbReference type="EMBL" id="MBS0030284.1"/>
    </source>
</evidence>
<dbReference type="NCBIfam" id="TIGR01643">
    <property type="entry name" value="YD_repeat_2x"/>
    <property type="match status" value="1"/>
</dbReference>
<name>A0ABS5J533_9BACT</name>
<feature type="domain" description="DUF5977" evidence="2">
    <location>
        <begin position="1168"/>
        <end position="1231"/>
    </location>
</feature>
<organism evidence="3 4">
    <name type="scientific">Chitinophaga hostae</name>
    <dbReference type="NCBI Taxonomy" id="2831022"/>
    <lineage>
        <taxon>Bacteria</taxon>
        <taxon>Pseudomonadati</taxon>
        <taxon>Bacteroidota</taxon>
        <taxon>Chitinophagia</taxon>
        <taxon>Chitinophagales</taxon>
        <taxon>Chitinophagaceae</taxon>
        <taxon>Chitinophaga</taxon>
    </lineage>
</organism>
<evidence type="ECO:0000313" key="4">
    <source>
        <dbReference type="Proteomes" id="UP000676386"/>
    </source>
</evidence>
<dbReference type="Pfam" id="PF05593">
    <property type="entry name" value="RHS_repeat"/>
    <property type="match status" value="1"/>
</dbReference>
<feature type="chain" id="PRO_5045324178" description="DUF5977 domain-containing protein" evidence="1">
    <location>
        <begin position="27"/>
        <end position="1337"/>
    </location>
</feature>
<dbReference type="EMBL" id="JAGTXB010000013">
    <property type="protein sequence ID" value="MBS0030284.1"/>
    <property type="molecule type" value="Genomic_DNA"/>
</dbReference>
<evidence type="ECO:0000256" key="1">
    <source>
        <dbReference type="SAM" id="SignalP"/>
    </source>
</evidence>
<feature type="domain" description="DUF5977" evidence="2">
    <location>
        <begin position="1101"/>
        <end position="1165"/>
    </location>
</feature>
<gene>
    <name evidence="3" type="ORF">KE626_23365</name>
</gene>
<comment type="caution">
    <text evidence="3">The sequence shown here is derived from an EMBL/GenBank/DDBJ whole genome shotgun (WGS) entry which is preliminary data.</text>
</comment>
<dbReference type="Pfam" id="PF19404">
    <property type="entry name" value="DUF5977"/>
    <property type="match status" value="2"/>
</dbReference>
<keyword evidence="4" id="KW-1185">Reference proteome</keyword>
<dbReference type="RefSeq" id="WP_211975420.1">
    <property type="nucleotide sequence ID" value="NZ_CBFHAM010000004.1"/>
</dbReference>